<dbReference type="InterPro" id="IPR029021">
    <property type="entry name" value="Prot-tyrosine_phosphatase-like"/>
</dbReference>
<name>A0ABY7DET9_MYAAR</name>
<dbReference type="PROSITE" id="PS50055">
    <property type="entry name" value="TYR_PHOSPHATASE_PTP"/>
    <property type="match status" value="1"/>
</dbReference>
<keyword evidence="6" id="KW-1185">Reference proteome</keyword>
<proteinExistence type="predicted"/>
<feature type="region of interest" description="Disordered" evidence="1">
    <location>
        <begin position="581"/>
        <end position="616"/>
    </location>
</feature>
<dbReference type="PRINTS" id="PR00700">
    <property type="entry name" value="PRTYPHPHTASE"/>
</dbReference>
<dbReference type="PROSITE" id="PS50056">
    <property type="entry name" value="TYR_PHOSPHATASE_2"/>
    <property type="match status" value="1"/>
</dbReference>
<evidence type="ECO:0000259" key="4">
    <source>
        <dbReference type="PROSITE" id="PS50106"/>
    </source>
</evidence>
<accession>A0ABY7DET9</accession>
<dbReference type="InterPro" id="IPR016130">
    <property type="entry name" value="Tyr_Pase_AS"/>
</dbReference>
<feature type="compositionally biased region" description="Polar residues" evidence="1">
    <location>
        <begin position="403"/>
        <end position="413"/>
    </location>
</feature>
<gene>
    <name evidence="5" type="ORF">MAR_007607</name>
</gene>
<dbReference type="InterPro" id="IPR000242">
    <property type="entry name" value="PTP_cat"/>
</dbReference>
<dbReference type="Gene3D" id="2.30.42.10">
    <property type="match status" value="1"/>
</dbReference>
<evidence type="ECO:0000256" key="1">
    <source>
        <dbReference type="SAM" id="MobiDB-lite"/>
    </source>
</evidence>
<dbReference type="InterPro" id="IPR036034">
    <property type="entry name" value="PDZ_sf"/>
</dbReference>
<dbReference type="EMBL" id="CP111012">
    <property type="protein sequence ID" value="WAQ95136.1"/>
    <property type="molecule type" value="Genomic_DNA"/>
</dbReference>
<dbReference type="SUPFAM" id="SSF52799">
    <property type="entry name" value="(Phosphotyrosine protein) phosphatases II"/>
    <property type="match status" value="1"/>
</dbReference>
<dbReference type="Gene3D" id="3.90.190.10">
    <property type="entry name" value="Protein tyrosine phosphatase superfamily"/>
    <property type="match status" value="1"/>
</dbReference>
<dbReference type="CDD" id="cd06706">
    <property type="entry name" value="PDZ_PTPN3-4-like"/>
    <property type="match status" value="1"/>
</dbReference>
<protein>
    <submittedName>
        <fullName evidence="5">PTN4-like protein</fullName>
    </submittedName>
</protein>
<sequence length="1142" mass="128961">MEVSSKETGNHDDQLSQHSAEISDSYPPEAALEDVFDNVNCDRATPYESSVPQCDKMNNDYSLHDLDPTQRPRSFSDVSAGSGRYTFLRKLQGQTDKPKTSMKVFVRRESKTITGQSAKHDDTEFGFHPYQHGIYKQANAISLSVNNIADAETQVPPPKPRLPDNYRRYLDQQLKQFHQVHSKSLDSGSEEGKVEHAQQKYVNVQSVNPEEKRESIAVEHQRVSRPRASVSELPIRTTSGVYKHFDAKFQSELLKKELEKLRTYKHVRKNSETMKQKFESIFRQKSTSDLHVRFVDEMDDQQVGTKDKDIVSDKTGKHTFKQAHSLDSAVIGNRTFPNDIAYNQGGSTGTIQGQSCSYTTDVVRDGRSRTSERGQELGRSKSATALNRQRDEDASHLRDKKGSQLSKSASNLRRNPDTIRRYNAGTHEQIRINVRQKYEADRHNRVESTIPDDPALNLEQELGKGREKLERRASARDHKPVSDNRSDEEKYAALSRNRTLYSKSGPRRRERPLVNKDERMKLTFRDRAIAQSARKLAYVKPNIVVNGSESAQSKLGADVHSHTNIDIQNDLHRSRNTHTKGAIYESKSVPNISSKDQNKQADQRTDPPSEKVIKHSNLHSVPKKVTINEGDKIAMDAKSNQTLDLDKIVIDARSKLCGRSGDIVLKQCRVGSDVVFGLPSSNGYLDGQGLVTIRMMPDDQGRFGFNVKGGADQGMPIIVSRVAPNTPADNADPRLNEGDQVLYINGRDVSQHTHEQVVMFIRASRERHSGELVLKVRPNGKLRMPVVKFIRLSRETRTKELNLIVRPNAYMTDDASDDQPEEFVYDPESYLITNNSGGNALDNSLHLLEESLESGAALAQFEQLYRKKPGMTMNVARSVANVPKNRYRDISPYDQTRVLIKSGPNGDYINANYMEIPVSGIVNRYIAAQGPLPTTCVDFWQMVWEQHSSLVVMLTTEVEKGRIKCHQYWPGLYETSDFGHLQITCVKEEKSPSFAFREFNLTNVESEEERHISHMQYISWPDHGVPDDPADFLDFVVKVRQKRVGVVEPSVVHCSAGIGRTGVLITMETAMCLIEANQPVFPLSIVRQMRDQRAMLIQTPNQYKFVCEAIIRTDSGTFARVSAEMIVNGGLYGNCCLTCTKH</sequence>
<feature type="region of interest" description="Disordered" evidence="1">
    <location>
        <begin position="1"/>
        <end position="29"/>
    </location>
</feature>
<feature type="compositionally biased region" description="Basic and acidic residues" evidence="1">
    <location>
        <begin position="1"/>
        <end position="15"/>
    </location>
</feature>
<dbReference type="PROSITE" id="PS00383">
    <property type="entry name" value="TYR_PHOSPHATASE_1"/>
    <property type="match status" value="1"/>
</dbReference>
<evidence type="ECO:0000259" key="2">
    <source>
        <dbReference type="PROSITE" id="PS50055"/>
    </source>
</evidence>
<dbReference type="SMART" id="SM00404">
    <property type="entry name" value="PTPc_motif"/>
    <property type="match status" value="1"/>
</dbReference>
<feature type="compositionally biased region" description="Basic and acidic residues" evidence="1">
    <location>
        <begin position="362"/>
        <end position="379"/>
    </location>
</feature>
<dbReference type="PANTHER" id="PTHR45706">
    <property type="entry name" value="TYROSINE-PROTEIN PHOSPHATASE"/>
    <property type="match status" value="1"/>
</dbReference>
<dbReference type="PANTHER" id="PTHR45706:SF4">
    <property type="entry name" value="TYROSINE-PROTEIN PHOSPHATASE"/>
    <property type="match status" value="1"/>
</dbReference>
<dbReference type="Pfam" id="PF00102">
    <property type="entry name" value="Y_phosphatase"/>
    <property type="match status" value="1"/>
</dbReference>
<dbReference type="InterPro" id="IPR000387">
    <property type="entry name" value="Tyr_Pase_dom"/>
</dbReference>
<feature type="domain" description="Tyrosine specific protein phosphatases" evidence="3">
    <location>
        <begin position="1030"/>
        <end position="1104"/>
    </location>
</feature>
<feature type="domain" description="PDZ" evidence="4">
    <location>
        <begin position="692"/>
        <end position="764"/>
    </location>
</feature>
<feature type="compositionally biased region" description="Basic and acidic residues" evidence="1">
    <location>
        <begin position="596"/>
        <end position="613"/>
    </location>
</feature>
<evidence type="ECO:0000313" key="6">
    <source>
        <dbReference type="Proteomes" id="UP001164746"/>
    </source>
</evidence>
<dbReference type="InterPro" id="IPR001478">
    <property type="entry name" value="PDZ"/>
</dbReference>
<feature type="region of interest" description="Disordered" evidence="1">
    <location>
        <begin position="465"/>
        <end position="491"/>
    </location>
</feature>
<dbReference type="Proteomes" id="UP001164746">
    <property type="component" value="Chromosome 1"/>
</dbReference>
<dbReference type="CDD" id="cd14541">
    <property type="entry name" value="PTPc-N3_4"/>
    <property type="match status" value="1"/>
</dbReference>
<dbReference type="InterPro" id="IPR003595">
    <property type="entry name" value="Tyr_Pase_cat"/>
</dbReference>
<feature type="region of interest" description="Disordered" evidence="1">
    <location>
        <begin position="43"/>
        <end position="79"/>
    </location>
</feature>
<reference evidence="5" key="1">
    <citation type="submission" date="2022-11" db="EMBL/GenBank/DDBJ databases">
        <title>Centuries of genome instability and evolution in soft-shell clam transmissible cancer (bioRxiv).</title>
        <authorList>
            <person name="Hart S.F.M."/>
            <person name="Yonemitsu M.A."/>
            <person name="Giersch R.M."/>
            <person name="Beal B.F."/>
            <person name="Arriagada G."/>
            <person name="Davis B.W."/>
            <person name="Ostrander E.A."/>
            <person name="Goff S.P."/>
            <person name="Metzger M.J."/>
        </authorList>
    </citation>
    <scope>NUCLEOTIDE SEQUENCE</scope>
    <source>
        <strain evidence="5">MELC-2E11</strain>
        <tissue evidence="5">Siphon/mantle</tissue>
    </source>
</reference>
<feature type="compositionally biased region" description="Basic and acidic residues" evidence="1">
    <location>
        <begin position="388"/>
        <end position="402"/>
    </location>
</feature>
<evidence type="ECO:0000313" key="5">
    <source>
        <dbReference type="EMBL" id="WAQ95136.1"/>
    </source>
</evidence>
<evidence type="ECO:0000259" key="3">
    <source>
        <dbReference type="PROSITE" id="PS50056"/>
    </source>
</evidence>
<dbReference type="SMART" id="SM00228">
    <property type="entry name" value="PDZ"/>
    <property type="match status" value="1"/>
</dbReference>
<dbReference type="SMART" id="SM00194">
    <property type="entry name" value="PTPc"/>
    <property type="match status" value="1"/>
</dbReference>
<dbReference type="PROSITE" id="PS50106">
    <property type="entry name" value="PDZ"/>
    <property type="match status" value="1"/>
</dbReference>
<feature type="domain" description="Tyrosine-protein phosphatase" evidence="2">
    <location>
        <begin position="857"/>
        <end position="1113"/>
    </location>
</feature>
<dbReference type="Pfam" id="PF00595">
    <property type="entry name" value="PDZ"/>
    <property type="match status" value="1"/>
</dbReference>
<feature type="region of interest" description="Disordered" evidence="1">
    <location>
        <begin position="361"/>
        <end position="427"/>
    </location>
</feature>
<organism evidence="5 6">
    <name type="scientific">Mya arenaria</name>
    <name type="common">Soft-shell clam</name>
    <dbReference type="NCBI Taxonomy" id="6604"/>
    <lineage>
        <taxon>Eukaryota</taxon>
        <taxon>Metazoa</taxon>
        <taxon>Spiralia</taxon>
        <taxon>Lophotrochozoa</taxon>
        <taxon>Mollusca</taxon>
        <taxon>Bivalvia</taxon>
        <taxon>Autobranchia</taxon>
        <taxon>Heteroconchia</taxon>
        <taxon>Euheterodonta</taxon>
        <taxon>Imparidentia</taxon>
        <taxon>Neoheterodontei</taxon>
        <taxon>Myida</taxon>
        <taxon>Myoidea</taxon>
        <taxon>Myidae</taxon>
        <taxon>Mya</taxon>
    </lineage>
</organism>
<dbReference type="SUPFAM" id="SSF50156">
    <property type="entry name" value="PDZ domain-like"/>
    <property type="match status" value="1"/>
</dbReference>